<name>A0A133V1J2_9EURY</name>
<sequence length="81" mass="9156">MVMAFVMIRVGTGEYMSWIPTVKEKVEELPEVSEAYCVFGRCDVHAKVKVNSWKELTNLVGDKIRAIKGVTTTETLVAYEE</sequence>
<dbReference type="AlphaFoldDB" id="A0A133V1J2"/>
<protein>
    <recommendedName>
        <fullName evidence="1">Transcription regulator AsnC/Lrp ligand binding domain-containing protein</fullName>
    </recommendedName>
</protein>
<proteinExistence type="predicted"/>
<dbReference type="EMBL" id="LHXW01000007">
    <property type="protein sequence ID" value="KXB00318.1"/>
    <property type="molecule type" value="Genomic_DNA"/>
</dbReference>
<dbReference type="InterPro" id="IPR011008">
    <property type="entry name" value="Dimeric_a/b-barrel"/>
</dbReference>
<evidence type="ECO:0000313" key="2">
    <source>
        <dbReference type="EMBL" id="KXB00318.1"/>
    </source>
</evidence>
<comment type="caution">
    <text evidence="2">The sequence shown here is derived from an EMBL/GenBank/DDBJ whole genome shotgun (WGS) entry which is preliminary data.</text>
</comment>
<reference evidence="2 3" key="1">
    <citation type="journal article" date="2016" name="Sci. Rep.">
        <title>Metabolic traits of an uncultured archaeal lineage -MSBL1- from brine pools of the Red Sea.</title>
        <authorList>
            <person name="Mwirichia R."/>
            <person name="Alam I."/>
            <person name="Rashid M."/>
            <person name="Vinu M."/>
            <person name="Ba-Alawi W."/>
            <person name="Anthony Kamau A."/>
            <person name="Kamanda Ngugi D."/>
            <person name="Goker M."/>
            <person name="Klenk H.P."/>
            <person name="Bajic V."/>
            <person name="Stingl U."/>
        </authorList>
    </citation>
    <scope>NUCLEOTIDE SEQUENCE [LARGE SCALE GENOMIC DNA]</scope>
    <source>
        <strain evidence="2">SCGC-AAA261C02</strain>
    </source>
</reference>
<dbReference type="Pfam" id="PF01037">
    <property type="entry name" value="AsnC_trans_reg"/>
    <property type="match status" value="1"/>
</dbReference>
<dbReference type="InterPro" id="IPR019887">
    <property type="entry name" value="Tscrpt_reg_AsnC/Lrp_C"/>
</dbReference>
<evidence type="ECO:0000313" key="3">
    <source>
        <dbReference type="Proteomes" id="UP000070520"/>
    </source>
</evidence>
<accession>A0A133V1J2</accession>
<gene>
    <name evidence="2" type="ORF">AKJ42_01140</name>
</gene>
<feature type="domain" description="Transcription regulator AsnC/Lrp ligand binding" evidence="1">
    <location>
        <begin position="6"/>
        <end position="80"/>
    </location>
</feature>
<keyword evidence="3" id="KW-1185">Reference proteome</keyword>
<dbReference type="SUPFAM" id="SSF54909">
    <property type="entry name" value="Dimeric alpha+beta barrel"/>
    <property type="match status" value="1"/>
</dbReference>
<dbReference type="Gene3D" id="3.30.70.920">
    <property type="match status" value="1"/>
</dbReference>
<dbReference type="Proteomes" id="UP000070520">
    <property type="component" value="Unassembled WGS sequence"/>
</dbReference>
<organism evidence="2 3">
    <name type="scientific">candidate division MSBL1 archaeon SCGC-AAA261C02</name>
    <dbReference type="NCBI Taxonomy" id="1698272"/>
    <lineage>
        <taxon>Archaea</taxon>
        <taxon>Methanobacteriati</taxon>
        <taxon>Methanobacteriota</taxon>
        <taxon>candidate division MSBL1</taxon>
    </lineage>
</organism>
<evidence type="ECO:0000259" key="1">
    <source>
        <dbReference type="Pfam" id="PF01037"/>
    </source>
</evidence>